<accession>A0A433ARU3</accession>
<evidence type="ECO:0000313" key="2">
    <source>
        <dbReference type="EMBL" id="RUP05257.1"/>
    </source>
</evidence>
<name>A0A433ARU3_9FUNG</name>
<organism evidence="2 3">
    <name type="scientific">Jimgerdemannia flammicorona</name>
    <dbReference type="NCBI Taxonomy" id="994334"/>
    <lineage>
        <taxon>Eukaryota</taxon>
        <taxon>Fungi</taxon>
        <taxon>Fungi incertae sedis</taxon>
        <taxon>Mucoromycota</taxon>
        <taxon>Mucoromycotina</taxon>
        <taxon>Endogonomycetes</taxon>
        <taxon>Endogonales</taxon>
        <taxon>Endogonaceae</taxon>
        <taxon>Jimgerdemannia</taxon>
    </lineage>
</organism>
<dbReference type="Proteomes" id="UP000268093">
    <property type="component" value="Unassembled WGS sequence"/>
</dbReference>
<protein>
    <recommendedName>
        <fullName evidence="1">SAM domain-containing protein</fullName>
    </recommendedName>
</protein>
<dbReference type="Gene3D" id="1.10.150.50">
    <property type="entry name" value="Transcription Factor, Ets-1"/>
    <property type="match status" value="1"/>
</dbReference>
<dbReference type="InterPro" id="IPR001660">
    <property type="entry name" value="SAM"/>
</dbReference>
<evidence type="ECO:0000259" key="1">
    <source>
        <dbReference type="Pfam" id="PF00536"/>
    </source>
</evidence>
<sequence length="78" mass="8892">MQPLSITDIQGWNTDELINHLRGKLDISERSFTILKEQEIDGDTFLKLTQEELERWGMAGGPAKKIVEYANKLKGTCK</sequence>
<dbReference type="Pfam" id="PF00536">
    <property type="entry name" value="SAM_1"/>
    <property type="match status" value="1"/>
</dbReference>
<comment type="caution">
    <text evidence="2">The sequence shown here is derived from an EMBL/GenBank/DDBJ whole genome shotgun (WGS) entry which is preliminary data.</text>
</comment>
<keyword evidence="3" id="KW-1185">Reference proteome</keyword>
<feature type="domain" description="SAM" evidence="1">
    <location>
        <begin position="36"/>
        <end position="74"/>
    </location>
</feature>
<reference evidence="2 3" key="1">
    <citation type="journal article" date="2018" name="New Phytol.">
        <title>Phylogenomics of Endogonaceae and evolution of mycorrhizas within Mucoromycota.</title>
        <authorList>
            <person name="Chang Y."/>
            <person name="Desiro A."/>
            <person name="Na H."/>
            <person name="Sandor L."/>
            <person name="Lipzen A."/>
            <person name="Clum A."/>
            <person name="Barry K."/>
            <person name="Grigoriev I.V."/>
            <person name="Martin F.M."/>
            <person name="Stajich J.E."/>
            <person name="Smith M.E."/>
            <person name="Bonito G."/>
            <person name="Spatafora J.W."/>
        </authorList>
    </citation>
    <scope>NUCLEOTIDE SEQUENCE [LARGE SCALE GENOMIC DNA]</scope>
    <source>
        <strain evidence="2 3">GMNB39</strain>
    </source>
</reference>
<proteinExistence type="predicted"/>
<dbReference type="EMBL" id="RBNI01017201">
    <property type="protein sequence ID" value="RUP05257.1"/>
    <property type="molecule type" value="Genomic_DNA"/>
</dbReference>
<dbReference type="AlphaFoldDB" id="A0A433ARU3"/>
<gene>
    <name evidence="2" type="ORF">BC936DRAFT_140522</name>
</gene>
<dbReference type="OrthoDB" id="2411216at2759"/>
<dbReference type="InterPro" id="IPR013761">
    <property type="entry name" value="SAM/pointed_sf"/>
</dbReference>
<evidence type="ECO:0000313" key="3">
    <source>
        <dbReference type="Proteomes" id="UP000268093"/>
    </source>
</evidence>
<dbReference type="SUPFAM" id="SSF47769">
    <property type="entry name" value="SAM/Pointed domain"/>
    <property type="match status" value="1"/>
</dbReference>